<evidence type="ECO:0000256" key="1">
    <source>
        <dbReference type="ARBA" id="ARBA00022475"/>
    </source>
</evidence>
<keyword evidence="6" id="KW-1185">Reference proteome</keyword>
<dbReference type="InterPro" id="IPR019691">
    <property type="entry name" value="DUF2585"/>
</dbReference>
<dbReference type="Proteomes" id="UP001419910">
    <property type="component" value="Unassembled WGS sequence"/>
</dbReference>
<dbReference type="Pfam" id="PF10755">
    <property type="entry name" value="DUF2585"/>
    <property type="match status" value="1"/>
</dbReference>
<protein>
    <submittedName>
        <fullName evidence="5">DUF2585 domain-containing protein</fullName>
    </submittedName>
</protein>
<accession>A0ABU9Y8Z7</accession>
<keyword evidence="4" id="KW-0472">Membrane</keyword>
<sequence>MHRDDPLTARAFVTRHRVALVVIALFLLVGAIELTAGRPPICPCGRISLWQGAAQSPETSQQVADWYSFSHIIHGFLFYGAAHLLLRGSPGLRAWAPAAAVLVEGGWELLENSPLIIDRYREATVAVGYSGDSILNSLCDIGWMAFGFGVAGRLPARATIALAIGFELMTLAVIRDNLTLNIVMLVWPIDAIRTWQGG</sequence>
<evidence type="ECO:0000256" key="4">
    <source>
        <dbReference type="ARBA" id="ARBA00023136"/>
    </source>
</evidence>
<organism evidence="5 6">
    <name type="scientific">Sphingomonas oligophenolica</name>
    <dbReference type="NCBI Taxonomy" id="301154"/>
    <lineage>
        <taxon>Bacteria</taxon>
        <taxon>Pseudomonadati</taxon>
        <taxon>Pseudomonadota</taxon>
        <taxon>Alphaproteobacteria</taxon>
        <taxon>Sphingomonadales</taxon>
        <taxon>Sphingomonadaceae</taxon>
        <taxon>Sphingomonas</taxon>
    </lineage>
</organism>
<gene>
    <name evidence="5" type="ORF">ABC974_21745</name>
</gene>
<comment type="caution">
    <text evidence="5">The sequence shown here is derived from an EMBL/GenBank/DDBJ whole genome shotgun (WGS) entry which is preliminary data.</text>
</comment>
<evidence type="ECO:0000256" key="3">
    <source>
        <dbReference type="ARBA" id="ARBA00022989"/>
    </source>
</evidence>
<dbReference type="EMBL" id="JBDIME010000026">
    <property type="protein sequence ID" value="MEN2792270.1"/>
    <property type="molecule type" value="Genomic_DNA"/>
</dbReference>
<evidence type="ECO:0000256" key="2">
    <source>
        <dbReference type="ARBA" id="ARBA00022692"/>
    </source>
</evidence>
<name>A0ABU9Y8Z7_9SPHN</name>
<evidence type="ECO:0000313" key="6">
    <source>
        <dbReference type="Proteomes" id="UP001419910"/>
    </source>
</evidence>
<reference evidence="5 6" key="1">
    <citation type="submission" date="2024-05" db="EMBL/GenBank/DDBJ databases">
        <authorList>
            <person name="Liu Q."/>
            <person name="Xin Y.-H."/>
        </authorList>
    </citation>
    <scope>NUCLEOTIDE SEQUENCE [LARGE SCALE GENOMIC DNA]</scope>
    <source>
        <strain evidence="5 6">CGMCC 1.10181</strain>
    </source>
</reference>
<keyword evidence="2" id="KW-0812">Transmembrane</keyword>
<keyword evidence="1" id="KW-1003">Cell membrane</keyword>
<evidence type="ECO:0000313" key="5">
    <source>
        <dbReference type="EMBL" id="MEN2792270.1"/>
    </source>
</evidence>
<dbReference type="NCBIfam" id="NF002099">
    <property type="entry name" value="PRK00944.1"/>
    <property type="match status" value="1"/>
</dbReference>
<keyword evidence="3" id="KW-1133">Transmembrane helix</keyword>
<proteinExistence type="predicted"/>